<proteinExistence type="predicted"/>
<dbReference type="InterPro" id="IPR003789">
    <property type="entry name" value="Asn/Gln_tRNA_amidoTrase-B-like"/>
</dbReference>
<protein>
    <submittedName>
        <fullName evidence="1">GatB/YqeY domain-containing protein</fullName>
    </submittedName>
</protein>
<dbReference type="InterPro" id="IPR042184">
    <property type="entry name" value="YqeY/Aim41_N"/>
</dbReference>
<gene>
    <name evidence="1" type="ORF">JIN82_00905</name>
</gene>
<comment type="caution">
    <text evidence="1">The sequence shown here is derived from an EMBL/GenBank/DDBJ whole genome shotgun (WGS) entry which is preliminary data.</text>
</comment>
<dbReference type="GO" id="GO:0016884">
    <property type="term" value="F:carbon-nitrogen ligase activity, with glutamine as amido-N-donor"/>
    <property type="evidence" value="ECO:0007669"/>
    <property type="project" value="InterPro"/>
</dbReference>
<name>A0A8J7SFU9_9BACT</name>
<dbReference type="Gene3D" id="1.10.1510.10">
    <property type="entry name" value="Uncharacterised protein YqeY/AIM41 PF09424, N-terminal domain"/>
    <property type="match status" value="1"/>
</dbReference>
<dbReference type="InterPro" id="IPR023168">
    <property type="entry name" value="GatB_Yqey_C_2"/>
</dbReference>
<dbReference type="Proteomes" id="UP000624703">
    <property type="component" value="Unassembled WGS sequence"/>
</dbReference>
<dbReference type="Gene3D" id="1.10.10.410">
    <property type="match status" value="1"/>
</dbReference>
<sequence length="153" mass="16391">MSISEAKITEDMKAAMKAKDKVALTTLRALKAAFKNAAIDKAGPDGVLDEGEMTAIIRKQIKQRLDSISQFEANDRPDLAETEKLELAVLEGYLPAALSAEEVEAIVTDAIAEVGATGKQDMGKVMKAAQEKSAGRADGKVLSQMVMQKLNQL</sequence>
<dbReference type="EMBL" id="JAENIM010000008">
    <property type="protein sequence ID" value="MBK1789705.1"/>
    <property type="molecule type" value="Genomic_DNA"/>
</dbReference>
<evidence type="ECO:0000313" key="2">
    <source>
        <dbReference type="Proteomes" id="UP000624703"/>
    </source>
</evidence>
<keyword evidence="2" id="KW-1185">Reference proteome</keyword>
<dbReference type="RefSeq" id="WP_200309748.1">
    <property type="nucleotide sequence ID" value="NZ_JAENIM010000008.1"/>
</dbReference>
<reference evidence="1" key="1">
    <citation type="submission" date="2021-01" db="EMBL/GenBank/DDBJ databases">
        <title>Modified the classification status of verrucomicrobia.</title>
        <authorList>
            <person name="Feng X."/>
        </authorList>
    </citation>
    <scope>NUCLEOTIDE SEQUENCE</scope>
    <source>
        <strain evidence="1">_KCTC 22039</strain>
    </source>
</reference>
<organism evidence="1 2">
    <name type="scientific">Persicirhabdus sediminis</name>
    <dbReference type="NCBI Taxonomy" id="454144"/>
    <lineage>
        <taxon>Bacteria</taxon>
        <taxon>Pseudomonadati</taxon>
        <taxon>Verrucomicrobiota</taxon>
        <taxon>Verrucomicrobiia</taxon>
        <taxon>Verrucomicrobiales</taxon>
        <taxon>Verrucomicrobiaceae</taxon>
        <taxon>Persicirhabdus</taxon>
    </lineage>
</organism>
<dbReference type="Pfam" id="PF09424">
    <property type="entry name" value="YqeY"/>
    <property type="match status" value="1"/>
</dbReference>
<dbReference type="SUPFAM" id="SSF89095">
    <property type="entry name" value="GatB/YqeY motif"/>
    <property type="match status" value="1"/>
</dbReference>
<accession>A0A8J7SFU9</accession>
<evidence type="ECO:0000313" key="1">
    <source>
        <dbReference type="EMBL" id="MBK1789705.1"/>
    </source>
</evidence>
<dbReference type="PANTHER" id="PTHR28055:SF1">
    <property type="entry name" value="ALTERED INHERITANCE OF MITOCHONDRIA PROTEIN 41, MITOCHONDRIAL"/>
    <property type="match status" value="1"/>
</dbReference>
<dbReference type="PANTHER" id="PTHR28055">
    <property type="entry name" value="ALTERED INHERITANCE OF MITOCHONDRIA PROTEIN 41, MITOCHONDRIAL"/>
    <property type="match status" value="1"/>
</dbReference>
<dbReference type="AlphaFoldDB" id="A0A8J7SFU9"/>
<dbReference type="InterPro" id="IPR019004">
    <property type="entry name" value="YqeY/Aim41"/>
</dbReference>